<dbReference type="PANTHER" id="PTHR44229">
    <property type="entry name" value="15-HYDROXYPROSTAGLANDIN DEHYDROGENASE [NAD(+)]"/>
    <property type="match status" value="1"/>
</dbReference>
<name>A0A0B6XVW0_9EUPU</name>
<proteinExistence type="inferred from homology"/>
<keyword evidence="2" id="KW-0560">Oxidoreductase</keyword>
<dbReference type="Gene3D" id="3.40.50.720">
    <property type="entry name" value="NAD(P)-binding Rossmann-like Domain"/>
    <property type="match status" value="1"/>
</dbReference>
<evidence type="ECO:0000256" key="1">
    <source>
        <dbReference type="ARBA" id="ARBA00006484"/>
    </source>
</evidence>
<dbReference type="PANTHER" id="PTHR44229:SF5">
    <property type="entry name" value="15-HYDROXYPROSTAGLANDIN DEHYDROGENASE [NAD(+)]"/>
    <property type="match status" value="1"/>
</dbReference>
<accession>A0A0B6XVW0</accession>
<protein>
    <submittedName>
        <fullName evidence="3">Uncharacterized protein</fullName>
    </submittedName>
</protein>
<dbReference type="InterPro" id="IPR036291">
    <property type="entry name" value="NAD(P)-bd_dom_sf"/>
</dbReference>
<dbReference type="AlphaFoldDB" id="A0A0B6XVW0"/>
<dbReference type="InterPro" id="IPR002347">
    <property type="entry name" value="SDR_fam"/>
</dbReference>
<dbReference type="PRINTS" id="PR00081">
    <property type="entry name" value="GDHRDH"/>
</dbReference>
<dbReference type="PRINTS" id="PR00080">
    <property type="entry name" value="SDRFAMILY"/>
</dbReference>
<reference evidence="3" key="1">
    <citation type="submission" date="2014-12" db="EMBL/GenBank/DDBJ databases">
        <title>Insight into the proteome of Arion vulgaris.</title>
        <authorList>
            <person name="Aradska J."/>
            <person name="Bulat T."/>
            <person name="Smidak R."/>
            <person name="Sarate P."/>
            <person name="Gangsoo J."/>
            <person name="Sialana F."/>
            <person name="Bilban M."/>
            <person name="Lubec G."/>
        </authorList>
    </citation>
    <scope>NUCLEOTIDE SEQUENCE</scope>
    <source>
        <tissue evidence="3">Skin</tissue>
    </source>
</reference>
<dbReference type="Pfam" id="PF00106">
    <property type="entry name" value="adh_short"/>
    <property type="match status" value="1"/>
</dbReference>
<evidence type="ECO:0000256" key="2">
    <source>
        <dbReference type="ARBA" id="ARBA00023002"/>
    </source>
</evidence>
<gene>
    <name evidence="3" type="primary">ORF2854</name>
</gene>
<dbReference type="GO" id="GO:0005737">
    <property type="term" value="C:cytoplasm"/>
    <property type="evidence" value="ECO:0007669"/>
    <property type="project" value="TreeGrafter"/>
</dbReference>
<organism evidence="3">
    <name type="scientific">Arion vulgaris</name>
    <dbReference type="NCBI Taxonomy" id="1028688"/>
    <lineage>
        <taxon>Eukaryota</taxon>
        <taxon>Metazoa</taxon>
        <taxon>Spiralia</taxon>
        <taxon>Lophotrochozoa</taxon>
        <taxon>Mollusca</taxon>
        <taxon>Gastropoda</taxon>
        <taxon>Heterobranchia</taxon>
        <taxon>Euthyneura</taxon>
        <taxon>Panpulmonata</taxon>
        <taxon>Eupulmonata</taxon>
        <taxon>Stylommatophora</taxon>
        <taxon>Helicina</taxon>
        <taxon>Arionoidea</taxon>
        <taxon>Arionidae</taxon>
        <taxon>Arion</taxon>
    </lineage>
</organism>
<evidence type="ECO:0000313" key="3">
    <source>
        <dbReference type="EMBL" id="CEK47998.1"/>
    </source>
</evidence>
<feature type="non-terminal residue" evidence="3">
    <location>
        <position position="70"/>
    </location>
</feature>
<feature type="non-terminal residue" evidence="3">
    <location>
        <position position="1"/>
    </location>
</feature>
<dbReference type="GO" id="GO:0016616">
    <property type="term" value="F:oxidoreductase activity, acting on the CH-OH group of donors, NAD or NADP as acceptor"/>
    <property type="evidence" value="ECO:0007669"/>
    <property type="project" value="TreeGrafter"/>
</dbReference>
<dbReference type="SUPFAM" id="SSF51735">
    <property type="entry name" value="NAD(P)-binding Rossmann-fold domains"/>
    <property type="match status" value="1"/>
</dbReference>
<dbReference type="EMBL" id="HACG01001133">
    <property type="protein sequence ID" value="CEK47998.1"/>
    <property type="molecule type" value="Transcribed_RNA"/>
</dbReference>
<comment type="similarity">
    <text evidence="1">Belongs to the short-chain dehydrogenases/reductases (SDR) family.</text>
</comment>
<sequence>EDTFKTVTNKFGCLDIMINNAGIGLEMNDLWEKTIDINIKGTVRGTMLAIESMRRDKKGHGGVIVNVSSM</sequence>